<evidence type="ECO:0000313" key="7">
    <source>
        <dbReference type="EMBL" id="GMH79488.1"/>
    </source>
</evidence>
<dbReference type="InterPro" id="IPR036872">
    <property type="entry name" value="CH_dom_sf"/>
</dbReference>
<evidence type="ECO:0000259" key="6">
    <source>
        <dbReference type="PROSITE" id="PS50222"/>
    </source>
</evidence>
<dbReference type="AlphaFoldDB" id="A0A9W7EHV0"/>
<dbReference type="PROSITE" id="PS00020">
    <property type="entry name" value="ACTININ_2"/>
    <property type="match status" value="2"/>
</dbReference>
<reference evidence="8" key="1">
    <citation type="journal article" date="2023" name="Commun. Biol.">
        <title>Genome analysis of Parmales, the sister group of diatoms, reveals the evolutionary specialization of diatoms from phago-mixotrophs to photoautotrophs.</title>
        <authorList>
            <person name="Ban H."/>
            <person name="Sato S."/>
            <person name="Yoshikawa S."/>
            <person name="Yamada K."/>
            <person name="Nakamura Y."/>
            <person name="Ichinomiya M."/>
            <person name="Sato N."/>
            <person name="Blanc-Mathieu R."/>
            <person name="Endo H."/>
            <person name="Kuwata A."/>
            <person name="Ogata H."/>
        </authorList>
    </citation>
    <scope>NUCLEOTIDE SEQUENCE [LARGE SCALE GENOMIC DNA]</scope>
</reference>
<protein>
    <recommendedName>
        <fullName evidence="9">Fimbrin</fullName>
    </recommendedName>
</protein>
<feature type="domain" description="EF-hand" evidence="6">
    <location>
        <begin position="20"/>
        <end position="55"/>
    </location>
</feature>
<dbReference type="GO" id="GO:0005509">
    <property type="term" value="F:calcium ion binding"/>
    <property type="evidence" value="ECO:0007669"/>
    <property type="project" value="InterPro"/>
</dbReference>
<dbReference type="InterPro" id="IPR039959">
    <property type="entry name" value="Fimbrin/Plastin"/>
</dbReference>
<feature type="domain" description="Calponin-homology (CH)" evidence="5">
    <location>
        <begin position="267"/>
        <end position="366"/>
    </location>
</feature>
<feature type="domain" description="Calponin-homology (CH)" evidence="5">
    <location>
        <begin position="122"/>
        <end position="239"/>
    </location>
</feature>
<proteinExistence type="predicted"/>
<dbReference type="Gene3D" id="1.10.238.10">
    <property type="entry name" value="EF-hand"/>
    <property type="match status" value="1"/>
</dbReference>
<name>A0A9W7EHV0_9STRA</name>
<evidence type="ECO:0000256" key="2">
    <source>
        <dbReference type="ARBA" id="ARBA00022737"/>
    </source>
</evidence>
<dbReference type="CDD" id="cd21220">
    <property type="entry name" value="CH_PLS_FIM_rpt4"/>
    <property type="match status" value="1"/>
</dbReference>
<dbReference type="GO" id="GO:0051017">
    <property type="term" value="P:actin filament bundle assembly"/>
    <property type="evidence" value="ECO:0007669"/>
    <property type="project" value="InterPro"/>
</dbReference>
<keyword evidence="4" id="KW-0009">Actin-binding</keyword>
<dbReference type="InterPro" id="IPR011992">
    <property type="entry name" value="EF-hand-dom_pair"/>
</dbReference>
<keyword evidence="1" id="KW-0479">Metal-binding</keyword>
<dbReference type="FunFam" id="1.10.238.10:FF:000003">
    <property type="entry name" value="Calmodulin A"/>
    <property type="match status" value="1"/>
</dbReference>
<dbReference type="SUPFAM" id="SSF47473">
    <property type="entry name" value="EF-hand"/>
    <property type="match status" value="1"/>
</dbReference>
<dbReference type="InterPro" id="IPR002048">
    <property type="entry name" value="EF_hand_dom"/>
</dbReference>
<feature type="domain" description="Calponin-homology (CH)" evidence="5">
    <location>
        <begin position="391"/>
        <end position="497"/>
    </location>
</feature>
<evidence type="ECO:0000256" key="3">
    <source>
        <dbReference type="ARBA" id="ARBA00022837"/>
    </source>
</evidence>
<comment type="caution">
    <text evidence="7">The sequence shown here is derived from an EMBL/GenBank/DDBJ whole genome shotgun (WGS) entry which is preliminary data.</text>
</comment>
<evidence type="ECO:0000256" key="1">
    <source>
        <dbReference type="ARBA" id="ARBA00022723"/>
    </source>
</evidence>
<dbReference type="FunFam" id="1.10.418.10:FF:000010">
    <property type="entry name" value="Plastin-3 isoform 1"/>
    <property type="match status" value="1"/>
</dbReference>
<dbReference type="PANTHER" id="PTHR19961:SF18">
    <property type="entry name" value="FI19014P1"/>
    <property type="match status" value="1"/>
</dbReference>
<keyword evidence="2" id="KW-0677">Repeat</keyword>
<dbReference type="Pfam" id="PF13499">
    <property type="entry name" value="EF-hand_7"/>
    <property type="match status" value="1"/>
</dbReference>
<dbReference type="SMART" id="SM00054">
    <property type="entry name" value="EFh"/>
    <property type="match status" value="2"/>
</dbReference>
<organism evidence="7 8">
    <name type="scientific">Triparma laevis f. inornata</name>
    <dbReference type="NCBI Taxonomy" id="1714386"/>
    <lineage>
        <taxon>Eukaryota</taxon>
        <taxon>Sar</taxon>
        <taxon>Stramenopiles</taxon>
        <taxon>Ochrophyta</taxon>
        <taxon>Bolidophyceae</taxon>
        <taxon>Parmales</taxon>
        <taxon>Triparmaceae</taxon>
        <taxon>Triparma</taxon>
    </lineage>
</organism>
<dbReference type="Proteomes" id="UP001162640">
    <property type="component" value="Unassembled WGS sequence"/>
</dbReference>
<sequence length="621" mass="68703">MSGFDGYKIPSALKADFTPDETNEMRRAYQAFDINGDGHIDADELKSVLDNLGERVSADALTKMIEEVDTDGNKTVEWDEFCQMMHNIRNGKGEAAMAQVVKRASKMFNVTGAGGAVHTFSEEERDAFTLHLNNCLGKDPDITDRFPMKIDSMELFDNCQDGLMLCKLINLAEEGSVDERALNKKKNMNVYQKTENQNLAINAARAIGCQVVNVGAGDLIEGRPILILGLIWQIIKLQLTSNISLKDCPELVLLLEEGEELEDLLKLSPEDILLRWFNYHLKNSGSARRVRNFGSDLVDSECYSILLNQITKCGLVGAGDDAAKAAKVIENANAMGVESFIQPKDIVKGNKKLNLGFCAQIFNTNSGLVISEEELADFDFAGLDLDDAGDTREERIFRMWINSLNIEGLYINDLFGDLTDGVAILKIMDKVEPGIVSWRKVNMSPKNKFKRVENCNYAVTLAKQMKFSMVNIGGLDICDKNKKLILGIIWQLMRRHTINILTNLTPGDKLVTDNEIIQWANDKVKGAGKPSSIRNFNDSSISSGQFLLDLCGAVESRAVDPNIVTNGATPEAKLNNARYAISVARKIGACVFLTPEDIVEVKSKMVLMFVASLWNASLSMA</sequence>
<dbReference type="EMBL" id="BLQM01000266">
    <property type="protein sequence ID" value="GMH79488.1"/>
    <property type="molecule type" value="Genomic_DNA"/>
</dbReference>
<dbReference type="InterPro" id="IPR001589">
    <property type="entry name" value="Actinin_actin-bd_CS"/>
</dbReference>
<dbReference type="CDD" id="cd00051">
    <property type="entry name" value="EFh"/>
    <property type="match status" value="1"/>
</dbReference>
<dbReference type="InterPro" id="IPR001715">
    <property type="entry name" value="CH_dom"/>
</dbReference>
<dbReference type="GO" id="GO:0005884">
    <property type="term" value="C:actin filament"/>
    <property type="evidence" value="ECO:0007669"/>
    <property type="project" value="TreeGrafter"/>
</dbReference>
<dbReference type="GO" id="GO:0032432">
    <property type="term" value="C:actin filament bundle"/>
    <property type="evidence" value="ECO:0007669"/>
    <property type="project" value="TreeGrafter"/>
</dbReference>
<dbReference type="FunFam" id="1.10.418.10:FF:000042">
    <property type="entry name" value="Fimbrin, putative"/>
    <property type="match status" value="1"/>
</dbReference>
<dbReference type="PROSITE" id="PS50222">
    <property type="entry name" value="EF_HAND_2"/>
    <property type="match status" value="2"/>
</dbReference>
<evidence type="ECO:0000259" key="5">
    <source>
        <dbReference type="PROSITE" id="PS50021"/>
    </source>
</evidence>
<dbReference type="Gene3D" id="1.10.418.10">
    <property type="entry name" value="Calponin-like domain"/>
    <property type="match status" value="4"/>
</dbReference>
<gene>
    <name evidence="7" type="ORF">TL16_g08164</name>
</gene>
<feature type="domain" description="EF-hand" evidence="6">
    <location>
        <begin position="56"/>
        <end position="91"/>
    </location>
</feature>
<dbReference type="SUPFAM" id="SSF47576">
    <property type="entry name" value="Calponin-homology domain, CH-domain"/>
    <property type="match status" value="1"/>
</dbReference>
<evidence type="ECO:0000313" key="8">
    <source>
        <dbReference type="Proteomes" id="UP001162640"/>
    </source>
</evidence>
<dbReference type="CDD" id="cd21219">
    <property type="entry name" value="CH_PLS_FIM_rpt3"/>
    <property type="match status" value="1"/>
</dbReference>
<dbReference type="GO" id="GO:0005737">
    <property type="term" value="C:cytoplasm"/>
    <property type="evidence" value="ECO:0007669"/>
    <property type="project" value="TreeGrafter"/>
</dbReference>
<dbReference type="PROSITE" id="PS50021">
    <property type="entry name" value="CH"/>
    <property type="match status" value="4"/>
</dbReference>
<feature type="domain" description="Calponin-homology (CH)" evidence="5">
    <location>
        <begin position="510"/>
        <end position="618"/>
    </location>
</feature>
<dbReference type="PROSITE" id="PS00018">
    <property type="entry name" value="EF_HAND_1"/>
    <property type="match status" value="2"/>
</dbReference>
<keyword evidence="3" id="KW-0106">Calcium</keyword>
<dbReference type="PANTHER" id="PTHR19961">
    <property type="entry name" value="FIMBRIN/PLASTIN"/>
    <property type="match status" value="1"/>
</dbReference>
<dbReference type="GO" id="GO:0051015">
    <property type="term" value="F:actin filament binding"/>
    <property type="evidence" value="ECO:0007669"/>
    <property type="project" value="InterPro"/>
</dbReference>
<dbReference type="SMART" id="SM00033">
    <property type="entry name" value="CH"/>
    <property type="match status" value="4"/>
</dbReference>
<dbReference type="FunFam" id="1.10.418.10:FF:000016">
    <property type="entry name" value="Probable fimbrin"/>
    <property type="match status" value="1"/>
</dbReference>
<evidence type="ECO:0000256" key="4">
    <source>
        <dbReference type="ARBA" id="ARBA00023203"/>
    </source>
</evidence>
<evidence type="ECO:0008006" key="9">
    <source>
        <dbReference type="Google" id="ProtNLM"/>
    </source>
</evidence>
<dbReference type="GO" id="GO:0051639">
    <property type="term" value="P:actin filament network formation"/>
    <property type="evidence" value="ECO:0007669"/>
    <property type="project" value="TreeGrafter"/>
</dbReference>
<dbReference type="Pfam" id="PF00307">
    <property type="entry name" value="CH"/>
    <property type="match status" value="4"/>
</dbReference>
<accession>A0A9W7EHV0</accession>
<dbReference type="InterPro" id="IPR018247">
    <property type="entry name" value="EF_Hand_1_Ca_BS"/>
</dbReference>